<reference evidence="2 3" key="1">
    <citation type="submission" date="2010-02" db="EMBL/GenBank/DDBJ databases">
        <authorList>
            <person name="Weinstock G."/>
            <person name="Sodergren E."/>
            <person name="Clifton S."/>
            <person name="Fulton L."/>
            <person name="Fulton B."/>
            <person name="Courtney L."/>
            <person name="Fronick C."/>
            <person name="Harrison M."/>
            <person name="Strong C."/>
            <person name="Farmer C."/>
            <person name="Delahaunty K."/>
            <person name="Markovic C."/>
            <person name="Hall O."/>
            <person name="Minx P."/>
            <person name="Tomlinson C."/>
            <person name="Mitreva M."/>
            <person name="Nelson J."/>
            <person name="Hou S."/>
            <person name="Wollam A."/>
            <person name="Pepin K.H."/>
            <person name="Johnson M."/>
            <person name="Bhonagiri V."/>
            <person name="Zhang X."/>
            <person name="Suruliraj S."/>
            <person name="Warren W."/>
            <person name="Chinwalla A."/>
            <person name="Mardis E.R."/>
            <person name="Wilson R.K."/>
        </authorList>
    </citation>
    <scope>NUCLEOTIDE SEQUENCE [LARGE SCALE GENOMIC DNA]</scope>
    <source>
        <strain evidence="2 3">ATCC 29220</strain>
    </source>
</reference>
<dbReference type="PROSITE" id="PS50943">
    <property type="entry name" value="HTH_CROC1"/>
    <property type="match status" value="1"/>
</dbReference>
<name>D4BDL3_9ENTR</name>
<dbReference type="Proteomes" id="UP000003880">
    <property type="component" value="Unassembled WGS sequence"/>
</dbReference>
<protein>
    <submittedName>
        <fullName evidence="2">DNA-binding helix-turn-helix protein</fullName>
    </submittedName>
</protein>
<dbReference type="SMART" id="SM00530">
    <property type="entry name" value="HTH_XRE"/>
    <property type="match status" value="1"/>
</dbReference>
<sequence length="153" mass="16831">MKTSFLTILAFHMRDIREEKGVTQAEIAEKLGMTSAGWGKVENGKSTLSVENLMKFCKLVDIDAQKILTISQKTAKDLIQNGWAVSYSQVENDGLIEARGFSALANSKVDSGLQKAIKEGVDKSIADNAKNNILKYASIYASISNMLPIKFKR</sequence>
<accession>D4BDL3</accession>
<dbReference type="Pfam" id="PF01381">
    <property type="entry name" value="HTH_3"/>
    <property type="match status" value="1"/>
</dbReference>
<evidence type="ECO:0000313" key="3">
    <source>
        <dbReference type="Proteomes" id="UP000003880"/>
    </source>
</evidence>
<feature type="domain" description="HTH cro/C1-type" evidence="1">
    <location>
        <begin position="13"/>
        <end position="67"/>
    </location>
</feature>
<organism evidence="2 3">
    <name type="scientific">Citrobacter youngae ATCC 29220</name>
    <dbReference type="NCBI Taxonomy" id="500640"/>
    <lineage>
        <taxon>Bacteria</taxon>
        <taxon>Pseudomonadati</taxon>
        <taxon>Pseudomonadota</taxon>
        <taxon>Gammaproteobacteria</taxon>
        <taxon>Enterobacterales</taxon>
        <taxon>Enterobacteriaceae</taxon>
        <taxon>Citrobacter</taxon>
        <taxon>Citrobacter freundii complex</taxon>
    </lineage>
</organism>
<dbReference type="InterPro" id="IPR010982">
    <property type="entry name" value="Lambda_DNA-bd_dom_sf"/>
</dbReference>
<gene>
    <name evidence="2" type="ORF">CIT292_08580</name>
</gene>
<dbReference type="CDD" id="cd00093">
    <property type="entry name" value="HTH_XRE"/>
    <property type="match status" value="1"/>
</dbReference>
<evidence type="ECO:0000313" key="2">
    <source>
        <dbReference type="EMBL" id="EFE08062.1"/>
    </source>
</evidence>
<dbReference type="HOGENOM" id="CLU_1728600_0_0_6"/>
<dbReference type="Gene3D" id="1.10.260.40">
    <property type="entry name" value="lambda repressor-like DNA-binding domains"/>
    <property type="match status" value="1"/>
</dbReference>
<dbReference type="EMBL" id="ABWL02000009">
    <property type="protein sequence ID" value="EFE08062.1"/>
    <property type="molecule type" value="Genomic_DNA"/>
</dbReference>
<keyword evidence="2" id="KW-0238">DNA-binding</keyword>
<dbReference type="eggNOG" id="ENOG502ZJZZ">
    <property type="taxonomic scope" value="Bacteria"/>
</dbReference>
<comment type="caution">
    <text evidence="2">The sequence shown here is derived from an EMBL/GenBank/DDBJ whole genome shotgun (WGS) entry which is preliminary data.</text>
</comment>
<dbReference type="SUPFAM" id="SSF47413">
    <property type="entry name" value="lambda repressor-like DNA-binding domains"/>
    <property type="match status" value="1"/>
</dbReference>
<evidence type="ECO:0000259" key="1">
    <source>
        <dbReference type="PROSITE" id="PS50943"/>
    </source>
</evidence>
<dbReference type="InterPro" id="IPR001387">
    <property type="entry name" value="Cro/C1-type_HTH"/>
</dbReference>
<proteinExistence type="predicted"/>
<dbReference type="GO" id="GO:0003677">
    <property type="term" value="F:DNA binding"/>
    <property type="evidence" value="ECO:0007669"/>
    <property type="project" value="UniProtKB-KW"/>
</dbReference>
<dbReference type="RefSeq" id="WP_006685892.1">
    <property type="nucleotide sequence ID" value="NZ_GG730299.1"/>
</dbReference>
<dbReference type="AlphaFoldDB" id="D4BDL3"/>